<dbReference type="Proteomes" id="UP000294599">
    <property type="component" value="Unassembled WGS sequence"/>
</dbReference>
<dbReference type="Gene3D" id="1.10.10.10">
    <property type="entry name" value="Winged helix-like DNA-binding domain superfamily/Winged helix DNA-binding domain"/>
    <property type="match status" value="1"/>
</dbReference>
<evidence type="ECO:0000313" key="6">
    <source>
        <dbReference type="EMBL" id="TCS99690.1"/>
    </source>
</evidence>
<protein>
    <submittedName>
        <fullName evidence="6">RNA polymerase ECF family sigma subunit</fullName>
    </submittedName>
</protein>
<dbReference type="AlphaFoldDB" id="A0A4R3LIV1"/>
<dbReference type="OrthoDB" id="6023540at2"/>
<evidence type="ECO:0000256" key="3">
    <source>
        <dbReference type="ARBA" id="ARBA00023082"/>
    </source>
</evidence>
<dbReference type="GO" id="GO:0006352">
    <property type="term" value="P:DNA-templated transcription initiation"/>
    <property type="evidence" value="ECO:0007669"/>
    <property type="project" value="InterPro"/>
</dbReference>
<dbReference type="PANTHER" id="PTHR43133">
    <property type="entry name" value="RNA POLYMERASE ECF-TYPE SIGMA FACTO"/>
    <property type="match status" value="1"/>
</dbReference>
<sequence length="198" mass="22330">MQQNETKDITVLLRAWQQGDEAAHDELGRVVYEQLRAIARRRLAGERNEHALQPTALVNEAYLRLMDGRDSPWRDRVHFYATAALHMRAILIDHARARLAVKRGGGQAALVTLDESFIGGSGVHETDFLLLDKSLRDLEREDARSAKIVELSYFSGLEREGIAELLGISVPTVDRCLRFGRAWLRRSLNVDNGDDPTT</sequence>
<dbReference type="SUPFAM" id="SSF88946">
    <property type="entry name" value="Sigma2 domain of RNA polymerase sigma factors"/>
    <property type="match status" value="1"/>
</dbReference>
<proteinExistence type="inferred from homology"/>
<reference evidence="6 7" key="1">
    <citation type="submission" date="2019-03" db="EMBL/GenBank/DDBJ databases">
        <title>Genomic Encyclopedia of Type Strains, Phase IV (KMG-IV): sequencing the most valuable type-strain genomes for metagenomic binning, comparative biology and taxonomic classification.</title>
        <authorList>
            <person name="Goeker M."/>
        </authorList>
    </citation>
    <scope>NUCLEOTIDE SEQUENCE [LARGE SCALE GENOMIC DNA]</scope>
    <source>
        <strain evidence="6 7">DSM 21944</strain>
    </source>
</reference>
<dbReference type="GO" id="GO:0016987">
    <property type="term" value="F:sigma factor activity"/>
    <property type="evidence" value="ECO:0007669"/>
    <property type="project" value="UniProtKB-KW"/>
</dbReference>
<name>A0A4R3LIV1_9GAMM</name>
<organism evidence="6 7">
    <name type="scientific">Pseudofulvimonas gallinarii</name>
    <dbReference type="NCBI Taxonomy" id="634155"/>
    <lineage>
        <taxon>Bacteria</taxon>
        <taxon>Pseudomonadati</taxon>
        <taxon>Pseudomonadota</taxon>
        <taxon>Gammaproteobacteria</taxon>
        <taxon>Lysobacterales</taxon>
        <taxon>Rhodanobacteraceae</taxon>
        <taxon>Pseudofulvimonas</taxon>
    </lineage>
</organism>
<comment type="similarity">
    <text evidence="1">Belongs to the sigma-70 factor family. ECF subfamily.</text>
</comment>
<evidence type="ECO:0000256" key="4">
    <source>
        <dbReference type="ARBA" id="ARBA00023163"/>
    </source>
</evidence>
<dbReference type="NCBIfam" id="TIGR02999">
    <property type="entry name" value="Sig-70_X6"/>
    <property type="match status" value="1"/>
</dbReference>
<evidence type="ECO:0000259" key="5">
    <source>
        <dbReference type="Pfam" id="PF07638"/>
    </source>
</evidence>
<keyword evidence="7" id="KW-1185">Reference proteome</keyword>
<dbReference type="InterPro" id="IPR011517">
    <property type="entry name" value="RNA_pol_sigma70_ECF-like"/>
</dbReference>
<evidence type="ECO:0000256" key="2">
    <source>
        <dbReference type="ARBA" id="ARBA00023015"/>
    </source>
</evidence>
<feature type="domain" description="RNA polymerase sigma-70 ECF-like HTH" evidence="5">
    <location>
        <begin position="7"/>
        <end position="189"/>
    </location>
</feature>
<dbReference type="EMBL" id="SMAF01000005">
    <property type="protein sequence ID" value="TCS99690.1"/>
    <property type="molecule type" value="Genomic_DNA"/>
</dbReference>
<dbReference type="InterPro" id="IPR036388">
    <property type="entry name" value="WH-like_DNA-bd_sf"/>
</dbReference>
<keyword evidence="2" id="KW-0805">Transcription regulation</keyword>
<dbReference type="InterPro" id="IPR053812">
    <property type="entry name" value="HTH_Sigma70_ECF-like"/>
</dbReference>
<accession>A0A4R3LIV1</accession>
<dbReference type="Pfam" id="PF07638">
    <property type="entry name" value="Sigma70_ECF"/>
    <property type="match status" value="1"/>
</dbReference>
<dbReference type="PANTHER" id="PTHR43133:SF39">
    <property type="entry name" value="SIMILAR TO RNA POLYMERASE SIGMA-E FACTOR"/>
    <property type="match status" value="1"/>
</dbReference>
<gene>
    <name evidence="6" type="ORF">EDC25_105124</name>
</gene>
<dbReference type="SUPFAM" id="SSF88659">
    <property type="entry name" value="Sigma3 and sigma4 domains of RNA polymerase sigma factors"/>
    <property type="match status" value="1"/>
</dbReference>
<keyword evidence="3" id="KW-0731">Sigma factor</keyword>
<dbReference type="InterPro" id="IPR013324">
    <property type="entry name" value="RNA_pol_sigma_r3/r4-like"/>
</dbReference>
<evidence type="ECO:0000313" key="7">
    <source>
        <dbReference type="Proteomes" id="UP000294599"/>
    </source>
</evidence>
<dbReference type="RefSeq" id="WP_123520870.1">
    <property type="nucleotide sequence ID" value="NZ_JBHLWF010000028.1"/>
</dbReference>
<dbReference type="InterPro" id="IPR039425">
    <property type="entry name" value="RNA_pol_sigma-70-like"/>
</dbReference>
<evidence type="ECO:0000256" key="1">
    <source>
        <dbReference type="ARBA" id="ARBA00010641"/>
    </source>
</evidence>
<keyword evidence="4" id="KW-0804">Transcription</keyword>
<dbReference type="InterPro" id="IPR013325">
    <property type="entry name" value="RNA_pol_sigma_r2"/>
</dbReference>
<comment type="caution">
    <text evidence="6">The sequence shown here is derived from an EMBL/GenBank/DDBJ whole genome shotgun (WGS) entry which is preliminary data.</text>
</comment>